<dbReference type="Proteomes" id="UP001500994">
    <property type="component" value="Unassembled WGS sequence"/>
</dbReference>
<keyword evidence="3" id="KW-1185">Reference proteome</keyword>
<comment type="caution">
    <text evidence="2">The sequence shown here is derived from an EMBL/GenBank/DDBJ whole genome shotgun (WGS) entry which is preliminary data.</text>
</comment>
<dbReference type="RefSeq" id="WP_344579337.1">
    <property type="nucleotide sequence ID" value="NZ_BAAARK010000016.1"/>
</dbReference>
<sequence>MNSNTAVGTVRTARRRRALRLVATGPQSGGPHAGQGTSQPPLRAAQLADDGNAEVHYLDQWRHHAEAVSRGTAVATSETGAVLWASTATACPLCSAPAA</sequence>
<name>A0ABP6EPV9_9ACTN</name>
<evidence type="ECO:0000256" key="1">
    <source>
        <dbReference type="SAM" id="MobiDB-lite"/>
    </source>
</evidence>
<evidence type="ECO:0000313" key="3">
    <source>
        <dbReference type="Proteomes" id="UP001500994"/>
    </source>
</evidence>
<proteinExistence type="predicted"/>
<reference evidence="3" key="1">
    <citation type="journal article" date="2019" name="Int. J. Syst. Evol. Microbiol.">
        <title>The Global Catalogue of Microorganisms (GCM) 10K type strain sequencing project: providing services to taxonomists for standard genome sequencing and annotation.</title>
        <authorList>
            <consortium name="The Broad Institute Genomics Platform"/>
            <consortium name="The Broad Institute Genome Sequencing Center for Infectious Disease"/>
            <person name="Wu L."/>
            <person name="Ma J."/>
        </authorList>
    </citation>
    <scope>NUCLEOTIDE SEQUENCE [LARGE SCALE GENOMIC DNA]</scope>
    <source>
        <strain evidence="3">JCM 16374</strain>
    </source>
</reference>
<evidence type="ECO:0000313" key="2">
    <source>
        <dbReference type="EMBL" id="GAA2671746.1"/>
    </source>
</evidence>
<gene>
    <name evidence="2" type="ORF">GCM10009864_47610</name>
</gene>
<dbReference type="EMBL" id="BAAARK010000016">
    <property type="protein sequence ID" value="GAA2671746.1"/>
    <property type="molecule type" value="Genomic_DNA"/>
</dbReference>
<protein>
    <submittedName>
        <fullName evidence="2">Uncharacterized protein</fullName>
    </submittedName>
</protein>
<accession>A0ABP6EPV9</accession>
<feature type="region of interest" description="Disordered" evidence="1">
    <location>
        <begin position="22"/>
        <end position="43"/>
    </location>
</feature>
<organism evidence="2 3">
    <name type="scientific">Streptomyces lunalinharesii</name>
    <dbReference type="NCBI Taxonomy" id="333384"/>
    <lineage>
        <taxon>Bacteria</taxon>
        <taxon>Bacillati</taxon>
        <taxon>Actinomycetota</taxon>
        <taxon>Actinomycetes</taxon>
        <taxon>Kitasatosporales</taxon>
        <taxon>Streptomycetaceae</taxon>
        <taxon>Streptomyces</taxon>
    </lineage>
</organism>